<evidence type="ECO:0000313" key="3">
    <source>
        <dbReference type="Proteomes" id="UP000182660"/>
    </source>
</evidence>
<reference evidence="2 3" key="1">
    <citation type="submission" date="2016-11" db="EMBL/GenBank/DDBJ databases">
        <authorList>
            <person name="Klemetsen T."/>
        </authorList>
    </citation>
    <scope>NUCLEOTIDE SEQUENCE [LARGE SCALE GENOMIC DNA]</scope>
    <source>
        <strain evidence="2">MT 2528</strain>
    </source>
</reference>
<feature type="transmembrane region" description="Helical" evidence="1">
    <location>
        <begin position="74"/>
        <end position="96"/>
    </location>
</feature>
<proteinExistence type="predicted"/>
<dbReference type="RefSeq" id="WP_211705598.1">
    <property type="nucleotide sequence ID" value="NZ_CAWRCN010000016.1"/>
</dbReference>
<protein>
    <submittedName>
        <fullName evidence="2">Uncharacterized protein</fullName>
    </submittedName>
</protein>
<organism evidence="2 3">
    <name type="scientific">Moritella viscosa</name>
    <dbReference type="NCBI Taxonomy" id="80854"/>
    <lineage>
        <taxon>Bacteria</taxon>
        <taxon>Pseudomonadati</taxon>
        <taxon>Pseudomonadota</taxon>
        <taxon>Gammaproteobacteria</taxon>
        <taxon>Alteromonadales</taxon>
        <taxon>Moritellaceae</taxon>
        <taxon>Moritella</taxon>
    </lineage>
</organism>
<keyword evidence="1" id="KW-1133">Transmembrane helix</keyword>
<comment type="caution">
    <text evidence="2">The sequence shown here is derived from an EMBL/GenBank/DDBJ whole genome shotgun (WGS) entry which is preliminary data.</text>
</comment>
<accession>A0ABY1HKA1</accession>
<keyword evidence="1" id="KW-0472">Membrane</keyword>
<evidence type="ECO:0000313" key="2">
    <source>
        <dbReference type="EMBL" id="SGZ03282.1"/>
    </source>
</evidence>
<evidence type="ECO:0000256" key="1">
    <source>
        <dbReference type="SAM" id="Phobius"/>
    </source>
</evidence>
<feature type="transmembrane region" description="Helical" evidence="1">
    <location>
        <begin position="116"/>
        <end position="138"/>
    </location>
</feature>
<feature type="transmembrane region" description="Helical" evidence="1">
    <location>
        <begin position="32"/>
        <end position="62"/>
    </location>
</feature>
<sequence length="160" mass="17758">MILESAIWLWLPLIFSIGAGLARKNVLSLVVLGVTLLSAFALGRIDLIALLSTFVILIFSYYLSSLLTTKQPKLINYAGLGIVVAWCVMLFMHLIPGFNNLQVLDNVKAGPESLPFSMYLNLDKPLTFFALLLAYPILLGDKKKWQLKPLLITLPLLLSL</sequence>
<feature type="non-terminal residue" evidence="2">
    <location>
        <position position="160"/>
    </location>
</feature>
<keyword evidence="3" id="KW-1185">Reference proteome</keyword>
<gene>
    <name evidence="2" type="ORF">MT2528_4571</name>
</gene>
<dbReference type="EMBL" id="FPLJ01000134">
    <property type="protein sequence ID" value="SGZ03282.1"/>
    <property type="molecule type" value="Genomic_DNA"/>
</dbReference>
<dbReference type="Proteomes" id="UP000182660">
    <property type="component" value="Unassembled WGS sequence"/>
</dbReference>
<keyword evidence="1" id="KW-0812">Transmembrane</keyword>
<name>A0ABY1HKA1_9GAMM</name>